<evidence type="ECO:0000313" key="6">
    <source>
        <dbReference type="Proteomes" id="UP000653127"/>
    </source>
</evidence>
<evidence type="ECO:0000313" key="5">
    <source>
        <dbReference type="EMBL" id="MBC8547454.1"/>
    </source>
</evidence>
<dbReference type="Proteomes" id="UP000653127">
    <property type="component" value="Unassembled WGS sequence"/>
</dbReference>
<evidence type="ECO:0000259" key="4">
    <source>
        <dbReference type="PROSITE" id="PS51704"/>
    </source>
</evidence>
<dbReference type="InterPro" id="IPR013320">
    <property type="entry name" value="ConA-like_dom_sf"/>
</dbReference>
<accession>A0A926E1P5</accession>
<keyword evidence="2" id="KW-0472">Membrane</keyword>
<dbReference type="GO" id="GO:0008081">
    <property type="term" value="F:phosphoric diester hydrolase activity"/>
    <property type="evidence" value="ECO:0007669"/>
    <property type="project" value="InterPro"/>
</dbReference>
<comment type="caution">
    <text evidence="5">The sequence shown here is derived from an EMBL/GenBank/DDBJ whole genome shotgun (WGS) entry which is preliminary data.</text>
</comment>
<dbReference type="GO" id="GO:0006629">
    <property type="term" value="P:lipid metabolic process"/>
    <property type="evidence" value="ECO:0007669"/>
    <property type="project" value="InterPro"/>
</dbReference>
<reference evidence="5" key="1">
    <citation type="submission" date="2020-08" db="EMBL/GenBank/DDBJ databases">
        <title>Genome public.</title>
        <authorList>
            <person name="Liu C."/>
            <person name="Sun Q."/>
        </authorList>
    </citation>
    <scope>NUCLEOTIDE SEQUENCE</scope>
    <source>
        <strain evidence="5">NSJ-31</strain>
    </source>
</reference>
<feature type="domain" description="GP-PDE" evidence="4">
    <location>
        <begin position="966"/>
        <end position="1207"/>
    </location>
</feature>
<proteinExistence type="predicted"/>
<evidence type="ECO:0000256" key="1">
    <source>
        <dbReference type="SAM" id="Coils"/>
    </source>
</evidence>
<evidence type="ECO:0000256" key="3">
    <source>
        <dbReference type="SAM" id="SignalP"/>
    </source>
</evidence>
<dbReference type="Pfam" id="PF07554">
    <property type="entry name" value="FIVAR"/>
    <property type="match status" value="4"/>
</dbReference>
<name>A0A926E1P5_9FIRM</name>
<dbReference type="Gene3D" id="3.20.20.190">
    <property type="entry name" value="Phosphatidylinositol (PI) phosphodiesterase"/>
    <property type="match status" value="1"/>
</dbReference>
<gene>
    <name evidence="5" type="ORF">H8711_11010</name>
</gene>
<keyword evidence="1" id="KW-0175">Coiled coil</keyword>
<feature type="coiled-coil region" evidence="1">
    <location>
        <begin position="1544"/>
        <end position="1578"/>
    </location>
</feature>
<dbReference type="Gene3D" id="1.20.1270.70">
    <property type="entry name" value="Designed single chain three-helix bundle"/>
    <property type="match status" value="1"/>
</dbReference>
<dbReference type="PANTHER" id="PTHR46211">
    <property type="entry name" value="GLYCEROPHOSPHORYL DIESTER PHOSPHODIESTERASE"/>
    <property type="match status" value="1"/>
</dbReference>
<organism evidence="5 6">
    <name type="scientific">Ligaoa zhengdingensis</name>
    <dbReference type="NCBI Taxonomy" id="2763658"/>
    <lineage>
        <taxon>Bacteria</taxon>
        <taxon>Bacillati</taxon>
        <taxon>Bacillota</taxon>
        <taxon>Clostridia</taxon>
        <taxon>Eubacteriales</taxon>
        <taxon>Oscillospiraceae</taxon>
        <taxon>Ligaoa</taxon>
    </lineage>
</organism>
<feature type="signal peptide" evidence="3">
    <location>
        <begin position="1"/>
        <end position="27"/>
    </location>
</feature>
<dbReference type="EMBL" id="JACRST010000020">
    <property type="protein sequence ID" value="MBC8547454.1"/>
    <property type="molecule type" value="Genomic_DNA"/>
</dbReference>
<keyword evidence="2" id="KW-1133">Transmembrane helix</keyword>
<dbReference type="SUPFAM" id="SSF49899">
    <property type="entry name" value="Concanavalin A-like lectins/glucanases"/>
    <property type="match status" value="1"/>
</dbReference>
<dbReference type="Gene3D" id="2.60.120.560">
    <property type="entry name" value="Exo-inulinase, domain 1"/>
    <property type="match status" value="1"/>
</dbReference>
<feature type="chain" id="PRO_5037134800" evidence="3">
    <location>
        <begin position="28"/>
        <end position="1821"/>
    </location>
</feature>
<dbReference type="PANTHER" id="PTHR46211:SF14">
    <property type="entry name" value="GLYCEROPHOSPHODIESTER PHOSPHODIESTERASE"/>
    <property type="match status" value="1"/>
</dbReference>
<dbReference type="SUPFAM" id="SSF51695">
    <property type="entry name" value="PLC-like phosphodiesterases"/>
    <property type="match status" value="1"/>
</dbReference>
<dbReference type="Gene3D" id="2.60.120.200">
    <property type="match status" value="1"/>
</dbReference>
<dbReference type="RefSeq" id="WP_249283498.1">
    <property type="nucleotide sequence ID" value="NZ_JACRST010000020.1"/>
</dbReference>
<dbReference type="Pfam" id="PF13385">
    <property type="entry name" value="Laminin_G_3"/>
    <property type="match status" value="1"/>
</dbReference>
<feature type="transmembrane region" description="Helical" evidence="2">
    <location>
        <begin position="1792"/>
        <end position="1813"/>
    </location>
</feature>
<dbReference type="Pfam" id="PF03009">
    <property type="entry name" value="GDPD"/>
    <property type="match status" value="1"/>
</dbReference>
<evidence type="ECO:0000256" key="2">
    <source>
        <dbReference type="SAM" id="Phobius"/>
    </source>
</evidence>
<keyword evidence="2" id="KW-0812">Transmembrane</keyword>
<protein>
    <submittedName>
        <fullName evidence="5">FIVAR domain-containing protein</fullName>
    </submittedName>
</protein>
<dbReference type="InterPro" id="IPR017946">
    <property type="entry name" value="PLC-like_Pdiesterase_TIM-brl"/>
</dbReference>
<dbReference type="InterPro" id="IPR030395">
    <property type="entry name" value="GP_PDE_dom"/>
</dbReference>
<dbReference type="Gene3D" id="1.20.1270.90">
    <property type="entry name" value="AF1782-like"/>
    <property type="match status" value="3"/>
</dbReference>
<dbReference type="PROSITE" id="PS51704">
    <property type="entry name" value="GP_PDE"/>
    <property type="match status" value="1"/>
</dbReference>
<keyword evidence="3" id="KW-0732">Signal</keyword>
<sequence>MNQRIRRTIAALLAAAMMFSYGGTALAAEVTTSPAEQPAAAAEMLSVAELESPRAAADDPGQPQPMDTSISALNAELEGEQPMESGETRTLTVTTDATVSGPVDLTVSVDGMGYVRDGLELHWNGARNTRDGFDAAADVWEDLSGQGNDLALTLDAQNYWDEEAGGFRLNCKEFPVPQGLVDLVNADAFTIELVLDDYTLLGSDFGTILSSANDNFSYFHRKSNGVLEFKNASNNRPTAAGAESILQGSTGAVVFEKGATSFLYVDGEAVSTFTPSVNIGANAMKLGHADNTRKFSALIKAIRIYDRALSAEELAHNRMVDEMGAGIQGRVGDIPLDEGKATVTAEFTEGVAELPVVLRGAGDYTLTVTAGEASDSVDLTLTSPYAAIAGLLEGLAVEYTTAMGEDEIEALVAEEAAARLNDEDSGVTFEELSVEADRLEAGVYRLTVELDGLPIRLDVQVAETILYTDEEKTQQAANLLCNQLFPVPEDLTGDQRTDAVLKRGRQILEDSEFAAAGGAVAVEDQGDGRFLLQLTLGEAQEETAVTANVVSWSDSFAQTPAGELPEGWKLAAAEGVTAEVNDGKLLFTAANDDSGSSRLLTPICPDGKVPVRFTYEADIRFVEANSDSRWAGLMFLCQGDTWYQSIARQDATAANGMEFAHWNNGWNVINKGSYSEALAPEKTYHFKAVYEKNTLKQYINDVHMLTTPLMAETDGSFGFSSRGVTLEISNVKVELVPGPKASANFSADLYEPKTGMPLPPTVVQEAGTDTQAIFGAEKRPATVIVYPDEQLRVLDRRGELIEASMDDYLEEACVNTMPAFYLGSDAAAQAVSAYIGENGVLDAFVMADAAHAEWVRTVADENAPVRGIIDFTELPADPTDAQLWEVVTTTNVNHAKIAVIPERAASFETVRYLQSRLITVWVRCSSEASALHAQITSGANGIVTEDYKAAIAAIESYDEITFQRPALITGHRGMPSRYIENTLRSAIGAYEAGADAIENDVYITTDGVIVIDHDGNTGRMYDQALPVEGSTWEQLKALKFKESYHPQEGERMSTLAEFFEAFKGKDVVHFIEIKSSQPKIVGAVRQLAEEYGVVDQCVVITFNYNIMQEMRKTWPEVSCGYLTGLTDTGSAQGNVSQICANVQPVNTTFNPSFSNTAAFAQALKDANQRGVTFWAWTINGYGGMNAAALMGLNGITTNDAYRFADYPEQVIAQDAALPVYDASNPESLYLPQGVTKSYLNQELDGLDYQLVQIGGVPLEKLETEAGVRYYASENGTATAMLKIEQTLPETGETVALYSNPFTLTFTGDEPTDVDKTALKALIETIDGKYEASRYTAASWEALTEALTAAKAVMADAAATQQQVFDAYLALVKARDGLTYAVDTSLLSLAIELAEEALKDESLSSLSKTELQKVVDSAKAVLNNRDATQAEINAAYTAVMTRITELVKADKSLLRRLIATAEGLDKMNYRPSGWAKLETALTEAKAAETNVNATEAMIKAVCDKLVEAINGLVNALNYTGINSAIEFAEKILADSKYDEATKAGLVELVEEAKELREKEDAAQAELDAMAAELTRAAAKVRLAQTVADANARNAANYTAASWNAMLAVKAGAEAVLANPNASEPELTEAAAALTSAVKGLVRKSSGSKGTASNVNSDDYWSGVIEKINSADKGDTIGVKIEEGAMMPATVIDAAAAKGVKLKIEIGGKEYLVSNYKIDAFAVYYSAAELIAMADGEAQAPVASGTANSNPETGGSVELTAAPAVPAASIPAAQEEAGVIEPAKEAARKGGIPLWMIAAIAALAVASIGVGALIAERRTAKQQ</sequence>
<keyword evidence="6" id="KW-1185">Reference proteome</keyword>